<accession>A0ABS9XX14</accession>
<feature type="non-terminal residue" evidence="1">
    <location>
        <position position="1"/>
    </location>
</feature>
<keyword evidence="2" id="KW-1185">Reference proteome</keyword>
<protein>
    <submittedName>
        <fullName evidence="1">Sulfite oxidase-like oxidoreductase</fullName>
    </submittedName>
</protein>
<reference evidence="1" key="1">
    <citation type="submission" date="2022-03" db="EMBL/GenBank/DDBJ databases">
        <title>Streptomyces 7R015 and 7R016 isolated from Barleria lupulina in Thailand.</title>
        <authorList>
            <person name="Kanchanasin P."/>
            <person name="Phongsopitanun W."/>
            <person name="Tanasupawat S."/>
        </authorList>
    </citation>
    <scope>NUCLEOTIDE SEQUENCE</scope>
    <source>
        <strain evidence="1">7R016</strain>
    </source>
</reference>
<evidence type="ECO:0000313" key="1">
    <source>
        <dbReference type="EMBL" id="MCI3246618.1"/>
    </source>
</evidence>
<proteinExistence type="predicted"/>
<sequence length="26" mass="3190">DTPGFWESAGYHNYGDPWREQRYWGD</sequence>
<organism evidence="1 2">
    <name type="scientific">Streptomyces spinosisporus</name>
    <dbReference type="NCBI Taxonomy" id="2927582"/>
    <lineage>
        <taxon>Bacteria</taxon>
        <taxon>Bacillati</taxon>
        <taxon>Actinomycetota</taxon>
        <taxon>Actinomycetes</taxon>
        <taxon>Kitasatosporales</taxon>
        <taxon>Streptomycetaceae</taxon>
        <taxon>Streptomyces</taxon>
    </lineage>
</organism>
<gene>
    <name evidence="1" type="ORF">MQN93_43800</name>
</gene>
<evidence type="ECO:0000313" key="2">
    <source>
        <dbReference type="Proteomes" id="UP001165270"/>
    </source>
</evidence>
<dbReference type="SUPFAM" id="SSF56524">
    <property type="entry name" value="Oxidoreductase molybdopterin-binding domain"/>
    <property type="match status" value="1"/>
</dbReference>
<dbReference type="Proteomes" id="UP001165270">
    <property type="component" value="Unassembled WGS sequence"/>
</dbReference>
<name>A0ABS9XX14_9ACTN</name>
<dbReference type="EMBL" id="JALDAX010000081">
    <property type="protein sequence ID" value="MCI3246618.1"/>
    <property type="molecule type" value="Genomic_DNA"/>
</dbReference>
<comment type="caution">
    <text evidence="1">The sequence shown here is derived from an EMBL/GenBank/DDBJ whole genome shotgun (WGS) entry which is preliminary data.</text>
</comment>
<dbReference type="InterPro" id="IPR036374">
    <property type="entry name" value="OxRdtase_Mopterin-bd_sf"/>
</dbReference>